<keyword evidence="10" id="KW-0540">Nuclease</keyword>
<dbReference type="Gene3D" id="2.40.50.140">
    <property type="entry name" value="Nucleic acid-binding proteins"/>
    <property type="match status" value="1"/>
</dbReference>
<keyword evidence="16" id="KW-0694">RNA-binding</keyword>
<evidence type="ECO:0000256" key="13">
    <source>
        <dbReference type="ARBA" id="ARBA00022759"/>
    </source>
</evidence>
<evidence type="ECO:0000256" key="11">
    <source>
        <dbReference type="ARBA" id="ARBA00022723"/>
    </source>
</evidence>
<protein>
    <recommendedName>
        <fullName evidence="4">Ribonuclease G</fullName>
    </recommendedName>
</protein>
<comment type="cofactor">
    <cofactor evidence="1">
        <name>Mg(2+)</name>
        <dbReference type="ChEBI" id="CHEBI:18420"/>
    </cofactor>
</comment>
<comment type="subcellular location">
    <subcellularLocation>
        <location evidence="2">Cytoplasm</location>
    </subcellularLocation>
</comment>
<keyword evidence="11" id="KW-0479">Metal-binding</keyword>
<keyword evidence="15" id="KW-0460">Magnesium</keyword>
<dbReference type="InterPro" id="IPR003029">
    <property type="entry name" value="S1_domain"/>
</dbReference>
<evidence type="ECO:0000256" key="5">
    <source>
        <dbReference type="ARBA" id="ARBA00022475"/>
    </source>
</evidence>
<evidence type="ECO:0000256" key="18">
    <source>
        <dbReference type="SAM" id="MobiDB-lite"/>
    </source>
</evidence>
<evidence type="ECO:0000256" key="17">
    <source>
        <dbReference type="ARBA" id="ARBA00023136"/>
    </source>
</evidence>
<dbReference type="InterPro" id="IPR019307">
    <property type="entry name" value="RNA-bd_AU-1/RNase_E/G"/>
</dbReference>
<dbReference type="Pfam" id="PF20833">
    <property type="entry name" value="RNase_E_G_Thio"/>
    <property type="match status" value="1"/>
</dbReference>
<keyword evidence="7" id="KW-0997">Cell inner membrane</keyword>
<keyword evidence="17" id="KW-0472">Membrane</keyword>
<evidence type="ECO:0000313" key="20">
    <source>
        <dbReference type="EMBL" id="WPY00744.1"/>
    </source>
</evidence>
<feature type="region of interest" description="Disordered" evidence="18">
    <location>
        <begin position="601"/>
        <end position="622"/>
    </location>
</feature>
<evidence type="ECO:0000256" key="10">
    <source>
        <dbReference type="ARBA" id="ARBA00022722"/>
    </source>
</evidence>
<evidence type="ECO:0000256" key="14">
    <source>
        <dbReference type="ARBA" id="ARBA00022801"/>
    </source>
</evidence>
<feature type="domain" description="S1 motif" evidence="19">
    <location>
        <begin position="39"/>
        <end position="198"/>
    </location>
</feature>
<dbReference type="EMBL" id="CP112932">
    <property type="protein sequence ID" value="WPY00744.1"/>
    <property type="molecule type" value="Genomic_DNA"/>
</dbReference>
<dbReference type="SMART" id="SM00316">
    <property type="entry name" value="S1"/>
    <property type="match status" value="1"/>
</dbReference>
<dbReference type="Pfam" id="PF10150">
    <property type="entry name" value="RNase_E_G"/>
    <property type="match status" value="1"/>
</dbReference>
<dbReference type="InterPro" id="IPR004659">
    <property type="entry name" value="RNase_E/G"/>
</dbReference>
<evidence type="ECO:0000313" key="21">
    <source>
        <dbReference type="Proteomes" id="UP001326613"/>
    </source>
</evidence>
<evidence type="ECO:0000256" key="4">
    <source>
        <dbReference type="ARBA" id="ARBA00017719"/>
    </source>
</evidence>
<dbReference type="RefSeq" id="WP_323738789.1">
    <property type="nucleotide sequence ID" value="NZ_CP112932.1"/>
</dbReference>
<dbReference type="Gene3D" id="3.40.1260.20">
    <property type="entry name" value="Ribonuclease E, catalytic domain"/>
    <property type="match status" value="1"/>
</dbReference>
<comment type="similarity">
    <text evidence="3">Belongs to the RNase E/G family. RNase G subfamily.</text>
</comment>
<evidence type="ECO:0000256" key="6">
    <source>
        <dbReference type="ARBA" id="ARBA00022490"/>
    </source>
</evidence>
<proteinExistence type="inferred from homology"/>
<sequence length="683" mass="77319">MSKKIIIDAAFPNETRVVLLSSNNNIEDIEYENAIRPQNKGNIYLAKITRIEPSLQAAFIDYGNEKSGFLPFSEIHPDYYHISVADQKSLSANLKEITPPKITTEDAEEIAVSNVYNILVDNDEIDISTIEKLVDDKLSTTFDLEVSDIDIETIPPDKEIANSYKQYKIQEVIKKGQILLVQLVKEERGNKGASLTTYISFAGKYCVLMPNKSSQNGVSRKISNSDERKRLKNIISQLATENNNESSSVIIRTAGIGRTTLEIKRDYNYLVKLWNKIREVTLKSIAPCFIHQEEGIIQKTIRDMFDHNVKELMVQGGNAYQSAIKFMRDILPTEISRVKEYKNKTPIFTKFAVEDQLSNLYQPIVALQSGGYVVINPTEALISIDVNSGRATSERNIEETALKTNLEAAKEIARQIRLRDLSGLLVIDFIDMYELRHRKIVERSLKEFLSRDRARIQTSNISTFGLLEMSRQRLRPSFLELNATICSHCNGKGLVRAGESNAMLILRTVENEIFHDSVDTVNVYASNNAIIYLLNNQRQEIAFIEAKYGIKLNFYLDPTATSDSYSVEKIKAVKKFSNVNVQNKPALQDISGIYQEKAANTNNSRHKQKWKESTVVSEKPVDDQVNDEDNIATATNITSVLDNGELNNPNVTTTDNGELSTPVTPSRRKRIRKKINYVIKKDI</sequence>
<name>A0ABZ0UV01_9RICK</name>
<dbReference type="Pfam" id="PF00575">
    <property type="entry name" value="S1"/>
    <property type="match status" value="1"/>
</dbReference>
<evidence type="ECO:0000256" key="8">
    <source>
        <dbReference type="ARBA" id="ARBA00022552"/>
    </source>
</evidence>
<keyword evidence="21" id="KW-1185">Reference proteome</keyword>
<keyword evidence="9" id="KW-0819">tRNA processing</keyword>
<dbReference type="InterPro" id="IPR012340">
    <property type="entry name" value="NA-bd_OB-fold"/>
</dbReference>
<evidence type="ECO:0000256" key="9">
    <source>
        <dbReference type="ARBA" id="ARBA00022694"/>
    </source>
</evidence>
<dbReference type="SUPFAM" id="SSF50249">
    <property type="entry name" value="Nucleic acid-binding proteins"/>
    <property type="match status" value="1"/>
</dbReference>
<dbReference type="PANTHER" id="PTHR30001">
    <property type="entry name" value="RIBONUCLEASE"/>
    <property type="match status" value="1"/>
</dbReference>
<accession>A0ABZ0UV01</accession>
<dbReference type="NCBIfam" id="TIGR00757">
    <property type="entry name" value="RNaseEG"/>
    <property type="match status" value="1"/>
</dbReference>
<evidence type="ECO:0000256" key="1">
    <source>
        <dbReference type="ARBA" id="ARBA00001946"/>
    </source>
</evidence>
<gene>
    <name evidence="20" type="ORF">Trichorick_00630</name>
</gene>
<evidence type="ECO:0000256" key="15">
    <source>
        <dbReference type="ARBA" id="ARBA00022842"/>
    </source>
</evidence>
<keyword evidence="8" id="KW-0698">rRNA processing</keyword>
<evidence type="ECO:0000256" key="7">
    <source>
        <dbReference type="ARBA" id="ARBA00022519"/>
    </source>
</evidence>
<feature type="region of interest" description="Disordered" evidence="18">
    <location>
        <begin position="641"/>
        <end position="667"/>
    </location>
</feature>
<evidence type="ECO:0000256" key="3">
    <source>
        <dbReference type="ARBA" id="ARBA00005663"/>
    </source>
</evidence>
<organism evidence="20 21">
    <name type="scientific">Candidatus Trichorickettsia mobilis</name>
    <dbReference type="NCBI Taxonomy" id="1346319"/>
    <lineage>
        <taxon>Bacteria</taxon>
        <taxon>Pseudomonadati</taxon>
        <taxon>Pseudomonadota</taxon>
        <taxon>Alphaproteobacteria</taxon>
        <taxon>Rickettsiales</taxon>
        <taxon>Rickettsiaceae</taxon>
        <taxon>Rickettsieae</taxon>
        <taxon>Candidatus Trichorickettsia</taxon>
    </lineage>
</organism>
<feature type="compositionally biased region" description="Polar residues" evidence="18">
    <location>
        <begin position="641"/>
        <end position="664"/>
    </location>
</feature>
<reference evidence="20 21" key="1">
    <citation type="submission" date="2022-10" db="EMBL/GenBank/DDBJ databases">
        <title>Host association and intracellularity evolved multiple times independently in the Rickettsiales.</title>
        <authorList>
            <person name="Castelli M."/>
            <person name="Nardi T."/>
            <person name="Gammuto L."/>
            <person name="Bellinzona G."/>
            <person name="Sabaneyeva E."/>
            <person name="Potekhin A."/>
            <person name="Serra V."/>
            <person name="Petroni G."/>
            <person name="Sassera D."/>
        </authorList>
    </citation>
    <scope>NUCLEOTIDE SEQUENCE [LARGE SCALE GENOMIC DNA]</scope>
    <source>
        <strain evidence="20 21">Kr 154-4</strain>
    </source>
</reference>
<keyword evidence="12" id="KW-0699">rRNA-binding</keyword>
<evidence type="ECO:0000256" key="2">
    <source>
        <dbReference type="ARBA" id="ARBA00004496"/>
    </source>
</evidence>
<keyword evidence="6" id="KW-0963">Cytoplasm</keyword>
<evidence type="ECO:0000256" key="16">
    <source>
        <dbReference type="ARBA" id="ARBA00022884"/>
    </source>
</evidence>
<keyword evidence="5" id="KW-1003">Cell membrane</keyword>
<evidence type="ECO:0000256" key="12">
    <source>
        <dbReference type="ARBA" id="ARBA00022730"/>
    </source>
</evidence>
<evidence type="ECO:0000259" key="19">
    <source>
        <dbReference type="SMART" id="SM00316"/>
    </source>
</evidence>
<dbReference type="Proteomes" id="UP001326613">
    <property type="component" value="Chromosome"/>
</dbReference>
<dbReference type="InterPro" id="IPR048583">
    <property type="entry name" value="RNase_E_G_thioredoxin-like"/>
</dbReference>
<keyword evidence="13" id="KW-0255">Endonuclease</keyword>
<keyword evidence="14" id="KW-0378">Hydrolase</keyword>
<dbReference type="PANTHER" id="PTHR30001:SF1">
    <property type="entry name" value="RIBONUCLEASE E_G-LIKE PROTEIN, CHLOROPLASTIC"/>
    <property type="match status" value="1"/>
</dbReference>
<dbReference type="CDD" id="cd04453">
    <property type="entry name" value="S1_RNase_E"/>
    <property type="match status" value="1"/>
</dbReference>